<protein>
    <submittedName>
        <fullName evidence="1">Uncharacterized protein</fullName>
    </submittedName>
</protein>
<accession>A0A8R1YDR4</accession>
<dbReference type="EnsemblMetazoa" id="PPA13692.1">
    <property type="protein sequence ID" value="PPA13692.1"/>
    <property type="gene ID" value="WBGene00103246"/>
</dbReference>
<sequence length="157" mass="18324">MMRLILLVTLIVGNAMADRNRPTQKMSKANDWKDLFMPGALRVVEHGQKYIKLCQGDPAIAGNCFTLGDDRDEGSEMTVDLESRTARKDEFLHIKIAMLTVISFPIVGMIGLVANYKAEKREHEMMWKRRQAEFEEEMQKRKRVRVRRFPRRDINNN</sequence>
<name>A0A2A6BW13_PRIPA</name>
<reference evidence="1" key="2">
    <citation type="submission" date="2022-06" db="UniProtKB">
        <authorList>
            <consortium name="EnsemblMetazoa"/>
        </authorList>
    </citation>
    <scope>IDENTIFICATION</scope>
    <source>
        <strain evidence="1">PS312</strain>
    </source>
</reference>
<organism evidence="1 2">
    <name type="scientific">Pristionchus pacificus</name>
    <name type="common">Parasitic nematode worm</name>
    <dbReference type="NCBI Taxonomy" id="54126"/>
    <lineage>
        <taxon>Eukaryota</taxon>
        <taxon>Metazoa</taxon>
        <taxon>Ecdysozoa</taxon>
        <taxon>Nematoda</taxon>
        <taxon>Chromadorea</taxon>
        <taxon>Rhabditida</taxon>
        <taxon>Rhabditina</taxon>
        <taxon>Diplogasteromorpha</taxon>
        <taxon>Diplogasteroidea</taxon>
        <taxon>Neodiplogasteridae</taxon>
        <taxon>Pristionchus</taxon>
    </lineage>
</organism>
<proteinExistence type="predicted"/>
<gene>
    <name evidence="1" type="primary">WBGene00103246</name>
</gene>
<dbReference type="Proteomes" id="UP000005239">
    <property type="component" value="Unassembled WGS sequence"/>
</dbReference>
<evidence type="ECO:0000313" key="1">
    <source>
        <dbReference type="EnsemblMetazoa" id="PPA13692.1"/>
    </source>
</evidence>
<dbReference type="AlphaFoldDB" id="A0A2A6BW13"/>
<evidence type="ECO:0000313" key="2">
    <source>
        <dbReference type="Proteomes" id="UP000005239"/>
    </source>
</evidence>
<keyword evidence="2" id="KW-1185">Reference proteome</keyword>
<reference evidence="2" key="1">
    <citation type="journal article" date="2008" name="Nat. Genet.">
        <title>The Pristionchus pacificus genome provides a unique perspective on nematode lifestyle and parasitism.</title>
        <authorList>
            <person name="Dieterich C."/>
            <person name="Clifton S.W."/>
            <person name="Schuster L.N."/>
            <person name="Chinwalla A."/>
            <person name="Delehaunty K."/>
            <person name="Dinkelacker I."/>
            <person name="Fulton L."/>
            <person name="Fulton R."/>
            <person name="Godfrey J."/>
            <person name="Minx P."/>
            <person name="Mitreva M."/>
            <person name="Roeseler W."/>
            <person name="Tian H."/>
            <person name="Witte H."/>
            <person name="Yang S.P."/>
            <person name="Wilson R.K."/>
            <person name="Sommer R.J."/>
        </authorList>
    </citation>
    <scope>NUCLEOTIDE SEQUENCE [LARGE SCALE GENOMIC DNA]</scope>
    <source>
        <strain evidence="2">PS312</strain>
    </source>
</reference>
<accession>A0A2A6BW13</accession>